<organism evidence="3 4">
    <name type="scientific">Arthrobacter jinronghuae</name>
    <dbReference type="NCBI Taxonomy" id="2964609"/>
    <lineage>
        <taxon>Bacteria</taxon>
        <taxon>Bacillati</taxon>
        <taxon>Actinomycetota</taxon>
        <taxon>Actinomycetes</taxon>
        <taxon>Micrococcales</taxon>
        <taxon>Micrococcaceae</taxon>
        <taxon>Arthrobacter</taxon>
    </lineage>
</organism>
<dbReference type="RefSeq" id="WP_255865494.1">
    <property type="nucleotide sequence ID" value="NZ_CP104263.1"/>
</dbReference>
<comment type="caution">
    <text evidence="3">The sequence shown here is derived from an EMBL/GenBank/DDBJ whole genome shotgun (WGS) entry which is preliminary data.</text>
</comment>
<gene>
    <name evidence="3" type="ORF">NNX28_08765</name>
</gene>
<evidence type="ECO:0008006" key="5">
    <source>
        <dbReference type="Google" id="ProtNLM"/>
    </source>
</evidence>
<dbReference type="PROSITE" id="PS51257">
    <property type="entry name" value="PROKAR_LIPOPROTEIN"/>
    <property type="match status" value="1"/>
</dbReference>
<name>A0ABT1NQK2_9MICC</name>
<dbReference type="Proteomes" id="UP001206924">
    <property type="component" value="Unassembled WGS sequence"/>
</dbReference>
<accession>A0ABT1NQK2</accession>
<evidence type="ECO:0000313" key="3">
    <source>
        <dbReference type="EMBL" id="MCQ1950016.1"/>
    </source>
</evidence>
<evidence type="ECO:0000313" key="4">
    <source>
        <dbReference type="Proteomes" id="UP001206924"/>
    </source>
</evidence>
<feature type="chain" id="PRO_5047529425" description="Lipoprotein" evidence="2">
    <location>
        <begin position="28"/>
        <end position="129"/>
    </location>
</feature>
<proteinExistence type="predicted"/>
<evidence type="ECO:0000256" key="2">
    <source>
        <dbReference type="SAM" id="SignalP"/>
    </source>
</evidence>
<reference evidence="3 4" key="1">
    <citation type="submission" date="2022-07" db="EMBL/GenBank/DDBJ databases">
        <title>Novel species in genus Arthrobacter.</title>
        <authorList>
            <person name="Liu Y."/>
        </authorList>
    </citation>
    <scope>NUCLEOTIDE SEQUENCE [LARGE SCALE GENOMIC DNA]</scope>
    <source>
        <strain evidence="4">zg-Y859</strain>
    </source>
</reference>
<protein>
    <recommendedName>
        <fullName evidence="5">Lipoprotein</fullName>
    </recommendedName>
</protein>
<evidence type="ECO:0000256" key="1">
    <source>
        <dbReference type="SAM" id="MobiDB-lite"/>
    </source>
</evidence>
<dbReference type="EMBL" id="JANFLP010000008">
    <property type="protein sequence ID" value="MCQ1950016.1"/>
    <property type="molecule type" value="Genomic_DNA"/>
</dbReference>
<feature type="region of interest" description="Disordered" evidence="1">
    <location>
        <begin position="72"/>
        <end position="97"/>
    </location>
</feature>
<keyword evidence="2" id="KW-0732">Signal</keyword>
<keyword evidence="4" id="KW-1185">Reference proteome</keyword>
<sequence>MKKMAVAGLLVLGAVLSGCGSNGPSSAEDANEEPACVGGFEGWWNSTPVSGNTTDLPEETVTVDTNTGKTIDAFNRSRNDAGKPTAVSDVGYQPVPDETWPKDSAVVIDTSTGKVIETIPVDPGTQLCQ</sequence>
<feature type="signal peptide" evidence="2">
    <location>
        <begin position="1"/>
        <end position="27"/>
    </location>
</feature>